<evidence type="ECO:0000259" key="8">
    <source>
        <dbReference type="PROSITE" id="PS51258"/>
    </source>
</evidence>
<evidence type="ECO:0000313" key="11">
    <source>
        <dbReference type="Proteomes" id="UP001329430"/>
    </source>
</evidence>
<evidence type="ECO:0000256" key="1">
    <source>
        <dbReference type="ARBA" id="ARBA00004496"/>
    </source>
</evidence>
<dbReference type="Gene3D" id="2.60.40.150">
    <property type="entry name" value="C2 domain"/>
    <property type="match status" value="2"/>
</dbReference>
<dbReference type="Proteomes" id="UP001329430">
    <property type="component" value="Chromosome 1"/>
</dbReference>
<dbReference type="PANTHER" id="PTHR45999:SF2">
    <property type="entry name" value="PROTEIN UNC-13 HOMOLOG 4B"/>
    <property type="match status" value="1"/>
</dbReference>
<dbReference type="InterPro" id="IPR014772">
    <property type="entry name" value="Munc13_dom-2"/>
</dbReference>
<dbReference type="Pfam" id="PF00168">
    <property type="entry name" value="C2"/>
    <property type="match status" value="2"/>
</dbReference>
<keyword evidence="5" id="KW-0963">Cytoplasm</keyword>
<feature type="domain" description="MHD2" evidence="9">
    <location>
        <begin position="885"/>
        <end position="990"/>
    </location>
</feature>
<dbReference type="SMART" id="SM00239">
    <property type="entry name" value="C2"/>
    <property type="match status" value="2"/>
</dbReference>
<comment type="caution">
    <text evidence="10">The sequence shown here is derived from an EMBL/GenBank/DDBJ whole genome shotgun (WGS) entry which is preliminary data.</text>
</comment>
<dbReference type="PANTHER" id="PTHR45999">
    <property type="entry name" value="UNC-13-4A, ISOFORM B"/>
    <property type="match status" value="1"/>
</dbReference>
<feature type="domain" description="MHD1" evidence="8">
    <location>
        <begin position="651"/>
        <end position="770"/>
    </location>
</feature>
<dbReference type="PROSITE" id="PS50004">
    <property type="entry name" value="C2"/>
    <property type="match status" value="2"/>
</dbReference>
<accession>A0AAN7VU75</accession>
<dbReference type="GO" id="GO:0099503">
    <property type="term" value="C:secretory vesicle"/>
    <property type="evidence" value="ECO:0007669"/>
    <property type="project" value="TreeGrafter"/>
</dbReference>
<sequence length="1176" mass="135835">MSSEDAFWKTISDKLKRQKSVVEKAHERKLQEVDGSFFERFGSILHERSESEKKRDLQNHVRATKASVRFLPRAFLHQDYEDSQPPQEADSEPEPEIELNEEEIDNQIIITNVNKEFSSSADSEQDEKDDSHYYSGMNLDELYLEVLYQIHHNVGCDVTFELGETALLSYVQDAFKMSNEKHNQLLTAAQEREPPELLLNVEVIEAKDLIAKDSNGLSDPFVTLYLQSNSSRRYNSSVKMETLNPVWEEHFALPVMNESCDDILYIEVWDFDPAETMREKFGKILKVKGLRGATRLIKEMAITATMGQHENELIGIAKIPLKTIPSSGMLMWYSLDRKYKMARQGVIKLHLSFGSEKNCQVAAQEHRHLLNLLLLHELETSQIGPYEWDGKFGSQAEAIIMQHKIQSGLCPTEIDFVQWAAYTFVQKEHPLSFGLYLKLLTKISKHLCAPSRNEESVKIFWTFTKKLLPSCIGLIRKVRKRPHDKKTAEQIADVLNILLQLMCLQQPFDSDLFPTNLYPWLISYEEEKPRSISNVLNAAVVKGGKDWLQFILERTEKQDNSVDETLVYFHKVVQIVRSDLQRAVEYDKMFQRIMNLEYAKTLYNLYQLEISNLIEDELISICKSLKTFAYDWNCLSQSDSNDHMSLGTRLFELYLALQRFVCLGTTLSGDDDFRIRNCHTWFQGGVEQWLDIAVVRAMQRIEKAVELDDLSPIDESVKYSSSALDTLTIFHQIKIFWDQLNWPDIESSYSFVAKIIDDLCRCCLFYADKMATRVDGMGDITDNYERRFEVTKEWCLAINNIDYVCQSLKPFTEELQLNSLIQQLAEIRNPLEAERCNDTLQNVLENALDTIQNKIVELLETVAMKMSPAMKKLLIEGAEILHQDSNSIHRVMRYLDNNLATLYEELNEDNFNRILDIIWGNLGNILYDLIHSNIDKRRPPAFFSNLKATLQLMVKSFKHTDETTDSEVLAKIEWLLTVNGMETNELIHQVHIERWRDQLELKSSPYGELTVRLQFLNNDLKVEIINARNLIPMDSNGFCDSFVRVCLLPEEKFTNISKPRTQTHTKNLFPLYDETFTLNLTSGQRNLPDGLVVFCVKDRDFLGMSNQFIGEAFVHLKDIPDTTANIKTLSQVHLFLSRPSNLTTDCITALENRQGDKLAKEFLKRLKQKSSGSPIS</sequence>
<evidence type="ECO:0000259" key="9">
    <source>
        <dbReference type="PROSITE" id="PS51259"/>
    </source>
</evidence>
<evidence type="ECO:0000256" key="2">
    <source>
        <dbReference type="ARBA" id="ARBA00004603"/>
    </source>
</evidence>
<keyword evidence="11" id="KW-1185">Reference proteome</keyword>
<dbReference type="EMBL" id="JAVRBK010000001">
    <property type="protein sequence ID" value="KAK5649814.1"/>
    <property type="molecule type" value="Genomic_DNA"/>
</dbReference>
<protein>
    <recommendedName>
        <fullName evidence="12">Protein unc-13 homolog 4B</fullName>
    </recommendedName>
</protein>
<dbReference type="InterPro" id="IPR052095">
    <property type="entry name" value="UNC-13_domain"/>
</dbReference>
<dbReference type="InterPro" id="IPR000008">
    <property type="entry name" value="C2_dom"/>
</dbReference>
<comment type="subcellular location">
    <subcellularLocation>
        <location evidence="1">Cytoplasm</location>
    </subcellularLocation>
    <subcellularLocation>
        <location evidence="2">Late endosome</location>
    </subcellularLocation>
</comment>
<dbReference type="GO" id="GO:0005770">
    <property type="term" value="C:late endosome"/>
    <property type="evidence" value="ECO:0007669"/>
    <property type="project" value="UniProtKB-SubCell"/>
</dbReference>
<organism evidence="10 11">
    <name type="scientific">Pyrocoelia pectoralis</name>
    <dbReference type="NCBI Taxonomy" id="417401"/>
    <lineage>
        <taxon>Eukaryota</taxon>
        <taxon>Metazoa</taxon>
        <taxon>Ecdysozoa</taxon>
        <taxon>Arthropoda</taxon>
        <taxon>Hexapoda</taxon>
        <taxon>Insecta</taxon>
        <taxon>Pterygota</taxon>
        <taxon>Neoptera</taxon>
        <taxon>Endopterygota</taxon>
        <taxon>Coleoptera</taxon>
        <taxon>Polyphaga</taxon>
        <taxon>Elateriformia</taxon>
        <taxon>Elateroidea</taxon>
        <taxon>Lampyridae</taxon>
        <taxon>Lampyrinae</taxon>
        <taxon>Pyrocoelia</taxon>
    </lineage>
</organism>
<keyword evidence="6" id="KW-0967">Endosome</keyword>
<dbReference type="AlphaFoldDB" id="A0AAN7VU75"/>
<dbReference type="InterPro" id="IPR014770">
    <property type="entry name" value="Munc13_1"/>
</dbReference>
<evidence type="ECO:0000256" key="3">
    <source>
        <dbReference type="ARBA" id="ARBA00005823"/>
    </source>
</evidence>
<dbReference type="CDD" id="cd04009">
    <property type="entry name" value="C2B_Munc13-like"/>
    <property type="match status" value="1"/>
</dbReference>
<evidence type="ECO:0000256" key="5">
    <source>
        <dbReference type="ARBA" id="ARBA00022490"/>
    </source>
</evidence>
<dbReference type="PROSITE" id="PS51258">
    <property type="entry name" value="MHD1"/>
    <property type="match status" value="1"/>
</dbReference>
<dbReference type="PRINTS" id="PR00360">
    <property type="entry name" value="C2DOMAIN"/>
</dbReference>
<feature type="domain" description="C2" evidence="7">
    <location>
        <begin position="1005"/>
        <end position="1133"/>
    </location>
</feature>
<gene>
    <name evidence="10" type="ORF">RI129_000843</name>
</gene>
<keyword evidence="4" id="KW-0268">Exocytosis</keyword>
<evidence type="ECO:0000313" key="10">
    <source>
        <dbReference type="EMBL" id="KAK5649814.1"/>
    </source>
</evidence>
<proteinExistence type="inferred from homology"/>
<evidence type="ECO:0000259" key="7">
    <source>
        <dbReference type="PROSITE" id="PS50004"/>
    </source>
</evidence>
<dbReference type="PROSITE" id="PS51259">
    <property type="entry name" value="MHD2"/>
    <property type="match status" value="1"/>
</dbReference>
<dbReference type="SUPFAM" id="SSF49562">
    <property type="entry name" value="C2 domain (Calcium/lipid-binding domain, CaLB)"/>
    <property type="match status" value="2"/>
</dbReference>
<dbReference type="Gene3D" id="1.10.357.50">
    <property type="match status" value="1"/>
</dbReference>
<name>A0AAN7VU75_9COLE</name>
<reference evidence="10 11" key="1">
    <citation type="journal article" date="2024" name="Insects">
        <title>An Improved Chromosome-Level Genome Assembly of the Firefly Pyrocoelia pectoralis.</title>
        <authorList>
            <person name="Fu X."/>
            <person name="Meyer-Rochow V.B."/>
            <person name="Ballantyne L."/>
            <person name="Zhu X."/>
        </authorList>
    </citation>
    <scope>NUCLEOTIDE SEQUENCE [LARGE SCALE GENOMIC DNA]</scope>
    <source>
        <strain evidence="10">XCY_ONT2</strain>
    </source>
</reference>
<evidence type="ECO:0000256" key="4">
    <source>
        <dbReference type="ARBA" id="ARBA00022483"/>
    </source>
</evidence>
<dbReference type="InterPro" id="IPR035892">
    <property type="entry name" value="C2_domain_sf"/>
</dbReference>
<feature type="domain" description="C2" evidence="7">
    <location>
        <begin position="181"/>
        <end position="304"/>
    </location>
</feature>
<dbReference type="GO" id="GO:0006887">
    <property type="term" value="P:exocytosis"/>
    <property type="evidence" value="ECO:0007669"/>
    <property type="project" value="UniProtKB-KW"/>
</dbReference>
<comment type="similarity">
    <text evidence="3">Belongs to the unc-13 family.</text>
</comment>
<evidence type="ECO:0000256" key="6">
    <source>
        <dbReference type="ARBA" id="ARBA00022753"/>
    </source>
</evidence>
<evidence type="ECO:0008006" key="12">
    <source>
        <dbReference type="Google" id="ProtNLM"/>
    </source>
</evidence>